<dbReference type="PANTHER" id="PTHR21689:SF2">
    <property type="entry name" value="PROTEIN LIN-9 HOMOLOG"/>
    <property type="match status" value="1"/>
</dbReference>
<dbReference type="EMBL" id="JAINDJ010000003">
    <property type="protein sequence ID" value="KAG9454834.1"/>
    <property type="molecule type" value="Genomic_DNA"/>
</dbReference>
<keyword evidence="2" id="KW-0539">Nucleus</keyword>
<accession>A0AAV7F292</accession>
<dbReference type="CDD" id="cd00167">
    <property type="entry name" value="SANT"/>
    <property type="match status" value="1"/>
</dbReference>
<feature type="compositionally biased region" description="Basic and acidic residues" evidence="3">
    <location>
        <begin position="527"/>
        <end position="545"/>
    </location>
</feature>
<evidence type="ECO:0000256" key="1">
    <source>
        <dbReference type="ARBA" id="ARBA00004123"/>
    </source>
</evidence>
<organism evidence="5 6">
    <name type="scientific">Aristolochia fimbriata</name>
    <name type="common">White veined hardy Dutchman's pipe vine</name>
    <dbReference type="NCBI Taxonomy" id="158543"/>
    <lineage>
        <taxon>Eukaryota</taxon>
        <taxon>Viridiplantae</taxon>
        <taxon>Streptophyta</taxon>
        <taxon>Embryophyta</taxon>
        <taxon>Tracheophyta</taxon>
        <taxon>Spermatophyta</taxon>
        <taxon>Magnoliopsida</taxon>
        <taxon>Magnoliidae</taxon>
        <taxon>Piperales</taxon>
        <taxon>Aristolochiaceae</taxon>
        <taxon>Aristolochia</taxon>
    </lineage>
</organism>
<protein>
    <recommendedName>
        <fullName evidence="4">SANT domain-containing protein</fullName>
    </recommendedName>
</protein>
<sequence length="1277" mass="141592">MILPSLKIANSTCGAGLQALIFSRGPVLLRLRLPSNNLLLVRFPPEFANPDAAQRSIYCEEIAASVKKKKGDLLKCHSFLLEELLMASTRKSRAVNKRFAKHIEDSPEKDGGIANKSKLRKRKLSDMLGSQWSKEELERFYEAYRKYGRDWKKVAGAVRNRSVDMVEALYNMNRAYLSLPEGTASVAGLIAMMTDHYNILEGTDSERESNDGFGISRKPHKRGRGKFQSNTVSKGLEGALPDLLQCQSAPSYGCLPLLKKKRSGGSRPRAVGKRTPRFPVSYTYDKEERAKGGSSNRHGIKTELDSDDDEVAHVVLALAGVSQRVGSPRVPSKRTENVKPSPIQNNRRKHSEFEMVNSKATGTSIDEDYFEGSLGSRGAENVDFARDNEGVGAVEVSRKGKKFQVKKPKVQGFENNDHYDDVREACSGTEEGLTLRTVKDETETEVSYEKVQHSSPQGSRKRNRHQYFEGDESTALDALQTLADLSFNILAPTSTVESESSVQVKEEKRSIEGDGKLNTLEALSSNHQRDKSKATATKEKPHHTGADLAAPNDSKLGKDASFDASSIFESKQRVYQSTSKMHKRRRKSVPSKMASPSAEVDTESHLSESLKTEASVDEGKKQPAKSKRTGQTVPPPKQGKTVKSVDHSCSSADVGKPGIALGEQPVQKSSLDKVNLPTKQRSRRKMDLQRSMSSKELKSCENVGNEQLERLAPFVQDRAAELKSKLSRCLSSKLLRRWCVFEWFYSAIDYPWFAKNEFVAYLDFAQLSNLPSRLTRTEWGVIRSALGKPRRLSDQLLREERSKLEEYRENVRDTYARLRAGVGEGLPTDLARPLSVGQRVIAWHPKTRELHDGSVLTVDRNKCRVQFDRHELGVELLLDIDCMPLNPLENMPEALRRQSFRNYSEPKVDGLPKEWEFGGSWKLGFSETSEDVEGLSSVPSASYPINVLMKQAKGNTIDSVLQAKAALNEAVAAQAAYGPCSMAQIQAREADIRALTDVARALDKKEALLKEIRNLHDEVSLNQKDESFRIQYAQVVTQLKNADDQVCAALLALRERNTFSGNSAPQIGRLMSQPSPGMSSDRPVLFNQDSGSHVIQILDSSRRKARAMVDIAMQAVSSLRQGESPDVKIGEALDSVDTRLCRPDAIVPAIRSLAASTDHASHGTLNQQDQTNSYPLEPVAIDVKQDNPDGSDLQLPSELISSCVATLLMIQTCTERQCPPGEVAQILESALKTLEPCCSQNHPIYAEIQNFMGVIKTQILALIPTQNNVLPAELSTM</sequence>
<feature type="compositionally biased region" description="Basic residues" evidence="3">
    <location>
        <begin position="580"/>
        <end position="589"/>
    </location>
</feature>
<feature type="region of interest" description="Disordered" evidence="3">
    <location>
        <begin position="571"/>
        <end position="649"/>
    </location>
</feature>
<evidence type="ECO:0000256" key="2">
    <source>
        <dbReference type="ARBA" id="ARBA00023242"/>
    </source>
</evidence>
<dbReference type="Pfam" id="PF06584">
    <property type="entry name" value="DIRP"/>
    <property type="match status" value="1"/>
</dbReference>
<feature type="region of interest" description="Disordered" evidence="3">
    <location>
        <begin position="325"/>
        <end position="345"/>
    </location>
</feature>
<dbReference type="InterPro" id="IPR001005">
    <property type="entry name" value="SANT/Myb"/>
</dbReference>
<dbReference type="Proteomes" id="UP000825729">
    <property type="component" value="Unassembled WGS sequence"/>
</dbReference>
<feature type="compositionally biased region" description="Basic and acidic residues" evidence="3">
    <location>
        <begin position="440"/>
        <end position="452"/>
    </location>
</feature>
<dbReference type="GO" id="GO:0006351">
    <property type="term" value="P:DNA-templated transcription"/>
    <property type="evidence" value="ECO:0007669"/>
    <property type="project" value="InterPro"/>
</dbReference>
<dbReference type="InterPro" id="IPR033471">
    <property type="entry name" value="DIRP"/>
</dbReference>
<dbReference type="SMART" id="SM01135">
    <property type="entry name" value="DIRP"/>
    <property type="match status" value="1"/>
</dbReference>
<feature type="compositionally biased region" description="Basic and acidic residues" evidence="3">
    <location>
        <begin position="602"/>
        <end position="611"/>
    </location>
</feature>
<proteinExistence type="predicted"/>
<feature type="region of interest" description="Disordered" evidence="3">
    <location>
        <begin position="440"/>
        <end position="465"/>
    </location>
</feature>
<reference evidence="5 6" key="1">
    <citation type="submission" date="2021-07" db="EMBL/GenBank/DDBJ databases">
        <title>The Aristolochia fimbriata genome: insights into angiosperm evolution, floral development and chemical biosynthesis.</title>
        <authorList>
            <person name="Jiao Y."/>
        </authorList>
    </citation>
    <scope>NUCLEOTIDE SEQUENCE [LARGE SCALE GENOMIC DNA]</scope>
    <source>
        <strain evidence="5">IBCAS-2021</strain>
        <tissue evidence="5">Leaf</tissue>
    </source>
</reference>
<dbReference type="FunFam" id="1.20.58.1880:FF:000006">
    <property type="entry name" value="Protein ALWAYS EARLY 3 isoform A"/>
    <property type="match status" value="1"/>
</dbReference>
<dbReference type="PANTHER" id="PTHR21689">
    <property type="entry name" value="LIN-9"/>
    <property type="match status" value="1"/>
</dbReference>
<feature type="compositionally biased region" description="Basic and acidic residues" evidence="3">
    <location>
        <begin position="504"/>
        <end position="515"/>
    </location>
</feature>
<evidence type="ECO:0000256" key="3">
    <source>
        <dbReference type="SAM" id="MobiDB-lite"/>
    </source>
</evidence>
<name>A0AAV7F292_ARIFI</name>
<dbReference type="InterPro" id="IPR010561">
    <property type="entry name" value="LIN-9/ALY1"/>
</dbReference>
<dbReference type="GO" id="GO:0006357">
    <property type="term" value="P:regulation of transcription by RNA polymerase II"/>
    <property type="evidence" value="ECO:0007669"/>
    <property type="project" value="TreeGrafter"/>
</dbReference>
<dbReference type="GO" id="GO:0005654">
    <property type="term" value="C:nucleoplasm"/>
    <property type="evidence" value="ECO:0007669"/>
    <property type="project" value="TreeGrafter"/>
</dbReference>
<evidence type="ECO:0000313" key="5">
    <source>
        <dbReference type="EMBL" id="KAG9454834.1"/>
    </source>
</evidence>
<dbReference type="Gene3D" id="1.20.58.1880">
    <property type="match status" value="1"/>
</dbReference>
<dbReference type="SUPFAM" id="SSF46689">
    <property type="entry name" value="Homeodomain-like"/>
    <property type="match status" value="1"/>
</dbReference>
<feature type="region of interest" description="Disordered" evidence="3">
    <location>
        <begin position="494"/>
        <end position="558"/>
    </location>
</feature>
<dbReference type="GO" id="GO:0003677">
    <property type="term" value="F:DNA binding"/>
    <property type="evidence" value="ECO:0007669"/>
    <property type="project" value="TreeGrafter"/>
</dbReference>
<dbReference type="SMART" id="SM00717">
    <property type="entry name" value="SANT"/>
    <property type="match status" value="1"/>
</dbReference>
<dbReference type="AlphaFoldDB" id="A0AAV7F292"/>
<feature type="compositionally biased region" description="Low complexity" evidence="3">
    <location>
        <begin position="494"/>
        <end position="503"/>
    </location>
</feature>
<dbReference type="GO" id="GO:0051726">
    <property type="term" value="P:regulation of cell cycle"/>
    <property type="evidence" value="ECO:0007669"/>
    <property type="project" value="TreeGrafter"/>
</dbReference>
<dbReference type="Pfam" id="PF00249">
    <property type="entry name" value="Myb_DNA-binding"/>
    <property type="match status" value="1"/>
</dbReference>
<dbReference type="PROSITE" id="PS51293">
    <property type="entry name" value="SANT"/>
    <property type="match status" value="1"/>
</dbReference>
<comment type="caution">
    <text evidence="5">The sequence shown here is derived from an EMBL/GenBank/DDBJ whole genome shotgun (WGS) entry which is preliminary data.</text>
</comment>
<comment type="subcellular location">
    <subcellularLocation>
        <location evidence="1">Nucleus</location>
    </subcellularLocation>
</comment>
<feature type="domain" description="SANT" evidence="4">
    <location>
        <begin position="127"/>
        <end position="164"/>
    </location>
</feature>
<gene>
    <name evidence="5" type="ORF">H6P81_007738</name>
</gene>
<evidence type="ECO:0000313" key="6">
    <source>
        <dbReference type="Proteomes" id="UP000825729"/>
    </source>
</evidence>
<dbReference type="GO" id="GO:0017053">
    <property type="term" value="C:transcription repressor complex"/>
    <property type="evidence" value="ECO:0007669"/>
    <property type="project" value="InterPro"/>
</dbReference>
<keyword evidence="6" id="KW-1185">Reference proteome</keyword>
<evidence type="ECO:0000259" key="4">
    <source>
        <dbReference type="PROSITE" id="PS51293"/>
    </source>
</evidence>
<dbReference type="InterPro" id="IPR017884">
    <property type="entry name" value="SANT_dom"/>
</dbReference>
<feature type="region of interest" description="Disordered" evidence="3">
    <location>
        <begin position="203"/>
        <end position="227"/>
    </location>
</feature>
<dbReference type="InterPro" id="IPR009057">
    <property type="entry name" value="Homeodomain-like_sf"/>
</dbReference>